<reference evidence="2 3" key="1">
    <citation type="submission" date="2019-05" db="EMBL/GenBank/DDBJ databases">
        <title>Nesterenkonia sp. GY074 isolated from the Southern Atlantic Ocean.</title>
        <authorList>
            <person name="Zhang G."/>
        </authorList>
    </citation>
    <scope>NUCLEOTIDE SEQUENCE [LARGE SCALE GENOMIC DNA]</scope>
    <source>
        <strain evidence="2 3">GY074</strain>
    </source>
</reference>
<evidence type="ECO:0000256" key="1">
    <source>
        <dbReference type="SAM" id="Phobius"/>
    </source>
</evidence>
<evidence type="ECO:0000313" key="2">
    <source>
        <dbReference type="EMBL" id="TLP92753.1"/>
    </source>
</evidence>
<keyword evidence="1" id="KW-0812">Transmembrane</keyword>
<keyword evidence="1" id="KW-0472">Membrane</keyword>
<dbReference type="Proteomes" id="UP000310458">
    <property type="component" value="Unassembled WGS sequence"/>
</dbReference>
<organism evidence="2 3">
    <name type="scientific">Nesterenkonia salmonea</name>
    <dbReference type="NCBI Taxonomy" id="1804987"/>
    <lineage>
        <taxon>Bacteria</taxon>
        <taxon>Bacillati</taxon>
        <taxon>Actinomycetota</taxon>
        <taxon>Actinomycetes</taxon>
        <taxon>Micrococcales</taxon>
        <taxon>Micrococcaceae</taxon>
        <taxon>Nesterenkonia</taxon>
    </lineage>
</organism>
<sequence length="80" mass="8316">MTNKLVRSGSLWKLLPFCFVIGFAAVIAEPALISVGDQAELVSKGRLDSLVLRLVIGISVGSVMVLGRCPSSLVGPCTAS</sequence>
<protein>
    <submittedName>
        <fullName evidence="2">DUF1538 domain-containing protein</fullName>
    </submittedName>
</protein>
<dbReference type="Pfam" id="PF07556">
    <property type="entry name" value="DUF1538"/>
    <property type="match status" value="1"/>
</dbReference>
<feature type="transmembrane region" description="Helical" evidence="1">
    <location>
        <begin position="14"/>
        <end position="35"/>
    </location>
</feature>
<evidence type="ECO:0000313" key="3">
    <source>
        <dbReference type="Proteomes" id="UP000310458"/>
    </source>
</evidence>
<keyword evidence="1" id="KW-1133">Transmembrane helix</keyword>
<comment type="caution">
    <text evidence="2">The sequence shown here is derived from an EMBL/GenBank/DDBJ whole genome shotgun (WGS) entry which is preliminary data.</text>
</comment>
<gene>
    <name evidence="2" type="ORF">FEF26_14495</name>
</gene>
<keyword evidence="3" id="KW-1185">Reference proteome</keyword>
<accession>A0A5R9B9M0</accession>
<dbReference type="OrthoDB" id="9781614at2"/>
<dbReference type="EMBL" id="VAVZ01000059">
    <property type="protein sequence ID" value="TLP92753.1"/>
    <property type="molecule type" value="Genomic_DNA"/>
</dbReference>
<dbReference type="InterPro" id="IPR011435">
    <property type="entry name" value="UmpAB"/>
</dbReference>
<dbReference type="AlphaFoldDB" id="A0A5R9B9M0"/>
<feature type="transmembrane region" description="Helical" evidence="1">
    <location>
        <begin position="47"/>
        <end position="67"/>
    </location>
</feature>
<proteinExistence type="predicted"/>
<name>A0A5R9B9M0_9MICC</name>